<accession>A0ABS0LRP8</accession>
<dbReference type="PROSITE" id="PS50172">
    <property type="entry name" value="BRCT"/>
    <property type="match status" value="1"/>
</dbReference>
<sequence length="671" mass="75279">MDKDLRERLDEIKNQLNEYAYHYYVLDQSLISDQEYDMLYHELETIEKLHPEWITIDSPSQRIGDQLLEGFSKVSHAEAMYSLSNAFNKEDIAGFIKRVQSIVGQDLEWMCECKIDGLAIALTYEDGQFVRGATRGDGNIGEDITNNLRTIPAIPLRLREEVSAEFRGEAYMPKDIFLQINEQRDEMGLVPLANPRNAAAGALRQIDPKKVAERKLNVFMYGLANSGKHQIASQAELFQRIEELGLRTNPLREICRTLDEVLNYIDKISEIRHDLVYEIDGIVIKVNDIKQQQDLGYTVKAPRWAIAYKFPAELAETRILDVEWTVGRTGVITPTAKMVPVQLAGTVVQRASLHNVDFIENLDLRINDIVSLHKAGDIIPEVTAVMIDQRREPTEKLSIPKKCPACHTDLERIEGEVAIRCINPNCPAQRLAQISHFVSRQAMNIVGLGERIIHQMLENQLIQDIADLYYLTKEDLLTLDKIKEKSANNLYLAIQASKSNSLERLLFGLGIRHVGAKAARLIAQKFGTIEAISRISPEEISDIDGIGPMISKSLVQYFNQADSQQLIDKLKRAGVQMSFHGQSSSIDPSSEWLGKTVVLTGTLSHYTRTEAKEILESLGASVTNSVSSKTDLLIAGEQAGSKLVKAESLKIKIIDEATFVQKLAESGVENE</sequence>
<dbReference type="PROSITE" id="PS01055">
    <property type="entry name" value="DNA_LIGASE_N1"/>
    <property type="match status" value="1"/>
</dbReference>
<evidence type="ECO:0000256" key="11">
    <source>
        <dbReference type="HAMAP-Rule" id="MF_01588"/>
    </source>
</evidence>
<dbReference type="InterPro" id="IPR004149">
    <property type="entry name" value="Znf_DNAligase_C4"/>
</dbReference>
<evidence type="ECO:0000256" key="2">
    <source>
        <dbReference type="ARBA" id="ARBA00022705"/>
    </source>
</evidence>
<evidence type="ECO:0000256" key="6">
    <source>
        <dbReference type="ARBA" id="ARBA00022842"/>
    </source>
</evidence>
<dbReference type="Pfam" id="PF01653">
    <property type="entry name" value="DNA_ligase_aden"/>
    <property type="match status" value="1"/>
</dbReference>
<keyword evidence="15" id="KW-1185">Reference proteome</keyword>
<feature type="binding site" evidence="11">
    <location>
        <position position="309"/>
    </location>
    <ligand>
        <name>NAD(+)</name>
        <dbReference type="ChEBI" id="CHEBI:57540"/>
    </ligand>
</feature>
<dbReference type="SMART" id="SM00292">
    <property type="entry name" value="BRCT"/>
    <property type="match status" value="1"/>
</dbReference>
<comment type="caution">
    <text evidence="14">The sequence shown here is derived from an EMBL/GenBank/DDBJ whole genome shotgun (WGS) entry which is preliminary data.</text>
</comment>
<keyword evidence="3 11" id="KW-0479">Metal-binding</keyword>
<comment type="similarity">
    <text evidence="11">Belongs to the NAD-dependent DNA ligase family. LigA subfamily.</text>
</comment>
<dbReference type="EC" id="6.5.1.2" evidence="11 12"/>
<keyword evidence="9 11" id="KW-0464">Manganese</keyword>
<keyword evidence="6 11" id="KW-0460">Magnesium</keyword>
<reference evidence="14 15" key="1">
    <citation type="submission" date="2020-07" db="EMBL/GenBank/DDBJ databases">
        <title>Facklamia lactis sp. nov., isolated from raw milk.</title>
        <authorList>
            <person name="Doll E.V."/>
            <person name="Huptas C."/>
            <person name="Staib L."/>
            <person name="Wenning M."/>
            <person name="Scherer S."/>
        </authorList>
    </citation>
    <scope>NUCLEOTIDE SEQUENCE [LARGE SCALE GENOMIC DNA]</scope>
    <source>
        <strain evidence="14 15">DSM 111018</strain>
    </source>
</reference>
<evidence type="ECO:0000313" key="14">
    <source>
        <dbReference type="EMBL" id="MBG9986819.1"/>
    </source>
</evidence>
<keyword evidence="4 11" id="KW-0227">DNA damage</keyword>
<organism evidence="14 15">
    <name type="scientific">Facklamia lactis</name>
    <dbReference type="NCBI Taxonomy" id="2749967"/>
    <lineage>
        <taxon>Bacteria</taxon>
        <taxon>Bacillati</taxon>
        <taxon>Bacillota</taxon>
        <taxon>Bacilli</taxon>
        <taxon>Lactobacillales</taxon>
        <taxon>Aerococcaceae</taxon>
        <taxon>Facklamia</taxon>
    </lineage>
</organism>
<keyword evidence="2 11" id="KW-0235">DNA replication</keyword>
<feature type="binding site" evidence="11">
    <location>
        <position position="112"/>
    </location>
    <ligand>
        <name>NAD(+)</name>
        <dbReference type="ChEBI" id="CHEBI:57540"/>
    </ligand>
</feature>
<dbReference type="PANTHER" id="PTHR23389:SF9">
    <property type="entry name" value="DNA LIGASE"/>
    <property type="match status" value="1"/>
</dbReference>
<dbReference type="PROSITE" id="PS01056">
    <property type="entry name" value="DNA_LIGASE_N2"/>
    <property type="match status" value="1"/>
</dbReference>
<evidence type="ECO:0000256" key="4">
    <source>
        <dbReference type="ARBA" id="ARBA00022763"/>
    </source>
</evidence>
<dbReference type="InterPro" id="IPR013839">
    <property type="entry name" value="DNAligase_adenylation"/>
</dbReference>
<dbReference type="InterPro" id="IPR041663">
    <property type="entry name" value="DisA/LigA_HHH"/>
</dbReference>
<feature type="binding site" evidence="11">
    <location>
        <position position="421"/>
    </location>
    <ligand>
        <name>Zn(2+)</name>
        <dbReference type="ChEBI" id="CHEBI:29105"/>
    </ligand>
</feature>
<comment type="function">
    <text evidence="11">DNA ligase that catalyzes the formation of phosphodiester linkages between 5'-phosphoryl and 3'-hydroxyl groups in double-stranded DNA using NAD as a coenzyme and as the energy source for the reaction. It is essential for DNA replication and repair of damaged DNA.</text>
</comment>
<name>A0ABS0LRP8_9LACT</name>
<dbReference type="HAMAP" id="MF_01588">
    <property type="entry name" value="DNA_ligase_A"/>
    <property type="match status" value="1"/>
</dbReference>
<dbReference type="SMART" id="SM00532">
    <property type="entry name" value="LIGANc"/>
    <property type="match status" value="1"/>
</dbReference>
<dbReference type="Proteomes" id="UP000721415">
    <property type="component" value="Unassembled WGS sequence"/>
</dbReference>
<proteinExistence type="inferred from homology"/>
<evidence type="ECO:0000256" key="10">
    <source>
        <dbReference type="ARBA" id="ARBA00034005"/>
    </source>
</evidence>
<dbReference type="NCBIfam" id="TIGR00575">
    <property type="entry name" value="dnlj"/>
    <property type="match status" value="1"/>
</dbReference>
<dbReference type="SUPFAM" id="SSF56091">
    <property type="entry name" value="DNA ligase/mRNA capping enzyme, catalytic domain"/>
    <property type="match status" value="1"/>
</dbReference>
<dbReference type="Gene3D" id="2.40.50.140">
    <property type="entry name" value="Nucleic acid-binding proteins"/>
    <property type="match status" value="1"/>
</dbReference>
<evidence type="ECO:0000256" key="5">
    <source>
        <dbReference type="ARBA" id="ARBA00022833"/>
    </source>
</evidence>
<dbReference type="InterPro" id="IPR004150">
    <property type="entry name" value="NAD_DNA_ligase_OB"/>
</dbReference>
<keyword evidence="7 11" id="KW-0520">NAD</keyword>
<dbReference type="CDD" id="cd00114">
    <property type="entry name" value="LIGANc"/>
    <property type="match status" value="1"/>
</dbReference>
<dbReference type="InterPro" id="IPR001357">
    <property type="entry name" value="BRCT_dom"/>
</dbReference>
<feature type="binding site" evidence="11">
    <location>
        <begin position="82"/>
        <end position="83"/>
    </location>
    <ligand>
        <name>NAD(+)</name>
        <dbReference type="ChEBI" id="CHEBI:57540"/>
    </ligand>
</feature>
<feature type="binding site" evidence="11">
    <location>
        <position position="285"/>
    </location>
    <ligand>
        <name>NAD(+)</name>
        <dbReference type="ChEBI" id="CHEBI:57540"/>
    </ligand>
</feature>
<dbReference type="SUPFAM" id="SSF47781">
    <property type="entry name" value="RuvA domain 2-like"/>
    <property type="match status" value="1"/>
</dbReference>
<dbReference type="PIRSF" id="PIRSF001604">
    <property type="entry name" value="LigA"/>
    <property type="match status" value="1"/>
</dbReference>
<feature type="binding site" evidence="11">
    <location>
        <position position="426"/>
    </location>
    <ligand>
        <name>Zn(2+)</name>
        <dbReference type="ChEBI" id="CHEBI:29105"/>
    </ligand>
</feature>
<dbReference type="SUPFAM" id="SSF50249">
    <property type="entry name" value="Nucleic acid-binding proteins"/>
    <property type="match status" value="1"/>
</dbReference>
<dbReference type="Pfam" id="PF03119">
    <property type="entry name" value="DNA_ligase_ZBD"/>
    <property type="match status" value="1"/>
</dbReference>
<dbReference type="Pfam" id="PF12826">
    <property type="entry name" value="HHH_2"/>
    <property type="match status" value="1"/>
</dbReference>
<dbReference type="InterPro" id="IPR033136">
    <property type="entry name" value="DNA_ligase_CS"/>
</dbReference>
<evidence type="ECO:0000259" key="13">
    <source>
        <dbReference type="PROSITE" id="PS50172"/>
    </source>
</evidence>
<evidence type="ECO:0000256" key="1">
    <source>
        <dbReference type="ARBA" id="ARBA00022598"/>
    </source>
</evidence>
<dbReference type="InterPro" id="IPR036420">
    <property type="entry name" value="BRCT_dom_sf"/>
</dbReference>
<feature type="binding site" evidence="11">
    <location>
        <position position="169"/>
    </location>
    <ligand>
        <name>NAD(+)</name>
        <dbReference type="ChEBI" id="CHEBI:57540"/>
    </ligand>
</feature>
<protein>
    <recommendedName>
        <fullName evidence="11 12">DNA ligase</fullName>
        <ecNumber evidence="11 12">6.5.1.2</ecNumber>
    </recommendedName>
    <alternativeName>
        <fullName evidence="11">Polydeoxyribonucleotide synthase [NAD(+)]</fullName>
    </alternativeName>
</protein>
<feature type="binding site" evidence="11">
    <location>
        <begin position="33"/>
        <end position="37"/>
    </location>
    <ligand>
        <name>NAD(+)</name>
        <dbReference type="ChEBI" id="CHEBI:57540"/>
    </ligand>
</feature>
<feature type="active site" description="N6-AMP-lysine intermediate" evidence="11">
    <location>
        <position position="114"/>
    </location>
</feature>
<keyword evidence="1 11" id="KW-0436">Ligase</keyword>
<dbReference type="Pfam" id="PF00533">
    <property type="entry name" value="BRCT"/>
    <property type="match status" value="1"/>
</dbReference>
<keyword evidence="8 11" id="KW-0234">DNA repair</keyword>
<dbReference type="InterPro" id="IPR010994">
    <property type="entry name" value="RuvA_2-like"/>
</dbReference>
<evidence type="ECO:0000256" key="12">
    <source>
        <dbReference type="RuleBase" id="RU000618"/>
    </source>
</evidence>
<feature type="binding site" evidence="11">
    <location>
        <position position="406"/>
    </location>
    <ligand>
        <name>Zn(2+)</name>
        <dbReference type="ChEBI" id="CHEBI:29105"/>
    </ligand>
</feature>
<dbReference type="InterPro" id="IPR012340">
    <property type="entry name" value="NA-bd_OB-fold"/>
</dbReference>
<comment type="catalytic activity">
    <reaction evidence="10 11 12">
        <text>NAD(+) + (deoxyribonucleotide)n-3'-hydroxyl + 5'-phospho-(deoxyribonucleotide)m = (deoxyribonucleotide)n+m + AMP + beta-nicotinamide D-nucleotide.</text>
        <dbReference type="EC" id="6.5.1.2"/>
    </reaction>
</comment>
<dbReference type="InterPro" id="IPR018239">
    <property type="entry name" value="DNA_ligase_AS"/>
</dbReference>
<dbReference type="Gene3D" id="1.10.287.610">
    <property type="entry name" value="Helix hairpin bin"/>
    <property type="match status" value="1"/>
</dbReference>
<dbReference type="Gene3D" id="3.40.50.10190">
    <property type="entry name" value="BRCT domain"/>
    <property type="match status" value="1"/>
</dbReference>
<dbReference type="GO" id="GO:0003911">
    <property type="term" value="F:DNA ligase (NAD+) activity"/>
    <property type="evidence" value="ECO:0007669"/>
    <property type="project" value="UniProtKB-EC"/>
</dbReference>
<keyword evidence="5 11" id="KW-0862">Zinc</keyword>
<dbReference type="InterPro" id="IPR001679">
    <property type="entry name" value="DNA_ligase"/>
</dbReference>
<comment type="cofactor">
    <cofactor evidence="11">
        <name>Mg(2+)</name>
        <dbReference type="ChEBI" id="CHEBI:18420"/>
    </cofactor>
    <cofactor evidence="11">
        <name>Mn(2+)</name>
        <dbReference type="ChEBI" id="CHEBI:29035"/>
    </cofactor>
</comment>
<dbReference type="CDD" id="cd17748">
    <property type="entry name" value="BRCT_DNA_ligase_like"/>
    <property type="match status" value="1"/>
</dbReference>
<dbReference type="RefSeq" id="WP_197115731.1">
    <property type="nucleotide sequence ID" value="NZ_JACBXQ010000004.1"/>
</dbReference>
<dbReference type="NCBIfam" id="NF005932">
    <property type="entry name" value="PRK07956.1"/>
    <property type="match status" value="1"/>
</dbReference>
<evidence type="ECO:0000313" key="15">
    <source>
        <dbReference type="Proteomes" id="UP000721415"/>
    </source>
</evidence>
<dbReference type="Gene3D" id="3.30.470.30">
    <property type="entry name" value="DNA ligase/mRNA capping enzyme"/>
    <property type="match status" value="1"/>
</dbReference>
<dbReference type="PANTHER" id="PTHR23389">
    <property type="entry name" value="CHROMOSOME TRANSMISSION FIDELITY FACTOR 18"/>
    <property type="match status" value="1"/>
</dbReference>
<feature type="domain" description="BRCT" evidence="13">
    <location>
        <begin position="587"/>
        <end position="671"/>
    </location>
</feature>
<dbReference type="Gene3D" id="1.10.150.20">
    <property type="entry name" value="5' to 3' exonuclease, C-terminal subdomain"/>
    <property type="match status" value="2"/>
</dbReference>
<gene>
    <name evidence="11 14" type="primary">ligA</name>
    <name evidence="14" type="ORF">HZY91_07895</name>
</gene>
<feature type="binding site" evidence="11">
    <location>
        <position position="135"/>
    </location>
    <ligand>
        <name>NAD(+)</name>
        <dbReference type="ChEBI" id="CHEBI:57540"/>
    </ligand>
</feature>
<evidence type="ECO:0000256" key="7">
    <source>
        <dbReference type="ARBA" id="ARBA00023027"/>
    </source>
</evidence>
<dbReference type="InterPro" id="IPR013840">
    <property type="entry name" value="DNAligase_N"/>
</dbReference>
<evidence type="ECO:0000256" key="9">
    <source>
        <dbReference type="ARBA" id="ARBA00023211"/>
    </source>
</evidence>
<dbReference type="SUPFAM" id="SSF52113">
    <property type="entry name" value="BRCT domain"/>
    <property type="match status" value="1"/>
</dbReference>
<feature type="binding site" evidence="11">
    <location>
        <position position="403"/>
    </location>
    <ligand>
        <name>Zn(2+)</name>
        <dbReference type="ChEBI" id="CHEBI:29105"/>
    </ligand>
</feature>
<evidence type="ECO:0000256" key="3">
    <source>
        <dbReference type="ARBA" id="ARBA00022723"/>
    </source>
</evidence>
<evidence type="ECO:0000256" key="8">
    <source>
        <dbReference type="ARBA" id="ARBA00023204"/>
    </source>
</evidence>
<dbReference type="EMBL" id="JACBXQ010000004">
    <property type="protein sequence ID" value="MBG9986819.1"/>
    <property type="molecule type" value="Genomic_DNA"/>
</dbReference>
<dbReference type="Gene3D" id="6.20.10.30">
    <property type="match status" value="1"/>
</dbReference>
<dbReference type="Pfam" id="PF03120">
    <property type="entry name" value="OB_DNA_ligase"/>
    <property type="match status" value="1"/>
</dbReference>